<dbReference type="OrthoDB" id="7068262at2"/>
<evidence type="ECO:0000313" key="2">
    <source>
        <dbReference type="Proteomes" id="UP000310249"/>
    </source>
</evidence>
<evidence type="ECO:0000313" key="1">
    <source>
        <dbReference type="EMBL" id="TMP32066.1"/>
    </source>
</evidence>
<reference evidence="1 2" key="1">
    <citation type="submission" date="2018-01" db="EMBL/GenBank/DDBJ databases">
        <authorList>
            <person name="Paulsen S."/>
            <person name="Gram L.K."/>
        </authorList>
    </citation>
    <scope>NUCLEOTIDE SEQUENCE [LARGE SCALE GENOMIC DNA]</scope>
    <source>
        <strain evidence="1 2">S2676</strain>
    </source>
</reference>
<protein>
    <submittedName>
        <fullName evidence="1">Uncharacterized protein</fullName>
    </submittedName>
</protein>
<name>A0A5S3WST9_9GAMM</name>
<organism evidence="1 2">
    <name type="scientific">Pseudoalteromonas rubra</name>
    <dbReference type="NCBI Taxonomy" id="43658"/>
    <lineage>
        <taxon>Bacteria</taxon>
        <taxon>Pseudomonadati</taxon>
        <taxon>Pseudomonadota</taxon>
        <taxon>Gammaproteobacteria</taxon>
        <taxon>Alteromonadales</taxon>
        <taxon>Pseudoalteromonadaceae</taxon>
        <taxon>Pseudoalteromonas</taxon>
    </lineage>
</organism>
<comment type="caution">
    <text evidence="1">The sequence shown here is derived from an EMBL/GenBank/DDBJ whole genome shotgun (WGS) entry which is preliminary data.</text>
</comment>
<dbReference type="RefSeq" id="WP_138552818.1">
    <property type="nucleotide sequence ID" value="NZ_PNCH01000049.1"/>
</dbReference>
<proteinExistence type="predicted"/>
<dbReference type="AlphaFoldDB" id="A0A5S3WST9"/>
<reference evidence="2" key="2">
    <citation type="submission" date="2019-06" db="EMBL/GenBank/DDBJ databases">
        <title>Co-occurence of chitin degradation, pigmentation and bioactivity in marine Pseudoalteromonas.</title>
        <authorList>
            <person name="Sonnenschein E.C."/>
            <person name="Bech P.K."/>
        </authorList>
    </citation>
    <scope>NUCLEOTIDE SEQUENCE [LARGE SCALE GENOMIC DNA]</scope>
    <source>
        <strain evidence="2">S2676</strain>
    </source>
</reference>
<accession>A0A5S3WST9</accession>
<sequence length="69" mass="7551">MNAKALNGMDERMLLLEKHFDTIEEILLAKSKIAANSGHPLHKGIAVGQVLRCAPNLPQSVAIGIRYEN</sequence>
<gene>
    <name evidence="1" type="ORF">CWB99_02350</name>
</gene>
<dbReference type="Proteomes" id="UP000310249">
    <property type="component" value="Unassembled WGS sequence"/>
</dbReference>
<dbReference type="EMBL" id="PNCI01000006">
    <property type="protein sequence ID" value="TMP32066.1"/>
    <property type="molecule type" value="Genomic_DNA"/>
</dbReference>